<dbReference type="PANTHER" id="PTHR35149:SF2">
    <property type="entry name" value="DUF262 DOMAIN-CONTAINING PROTEIN"/>
    <property type="match status" value="1"/>
</dbReference>
<dbReference type="Proteomes" id="UP000262195">
    <property type="component" value="Unassembled WGS sequence"/>
</dbReference>
<accession>A0A3D4S5U6</accession>
<evidence type="ECO:0000313" key="4">
    <source>
        <dbReference type="Proteomes" id="UP000262195"/>
    </source>
</evidence>
<evidence type="ECO:0000313" key="3">
    <source>
        <dbReference type="EMBL" id="HCS94100.1"/>
    </source>
</evidence>
<dbReference type="Pfam" id="PF03235">
    <property type="entry name" value="GmrSD_N"/>
    <property type="match status" value="1"/>
</dbReference>
<gene>
    <name evidence="3" type="ORF">DIW15_05295</name>
</gene>
<organism evidence="3 4">
    <name type="scientific">Bavariicoccus seileri</name>
    <dbReference type="NCBI Taxonomy" id="549685"/>
    <lineage>
        <taxon>Bacteria</taxon>
        <taxon>Bacillati</taxon>
        <taxon>Bacillota</taxon>
        <taxon>Bacilli</taxon>
        <taxon>Lactobacillales</taxon>
        <taxon>Enterococcaceae</taxon>
        <taxon>Bavariicoccus</taxon>
    </lineage>
</organism>
<dbReference type="InterPro" id="IPR004919">
    <property type="entry name" value="GmrSD_N"/>
</dbReference>
<sequence>MYIHLLKGDTAMNNKVNTYVTSLKELLSSNNTKLPLTIPDYQRPYTWKAKNVIQLLDDVVRFSKYTEYRTGTVILHVNEDKNTLDIVDGQQRIITSLLITRHLTEKQRKGLTSIDIPEHQRTIENVVNNNKVIGDYFERNPHNKEIIEDYFLSNCTVQVLGLANLDEAFQLFDSSNNRGKALYPTDLLKAFHLRELKGTEERKLEMVELWENIQPSHIHTLFSEYLFRIKQWSKNKNVSDLGFSNNDIDLFKGVSEGDDNSELNWAKPILMAKNYVDTFNRQNQTMIEFHALPEMNYAFQIDQPMINGEYFFKFVDFYNNILEKQGFYSDEASPGANSILSLFAETKDKKYFRFVQSLYKTSMLYAIDKFSDSQYSMIENICFHYAYYPRFYFEQVQKKSINKFVINSDADIKNLFNYIAESYSTNQLSHFEVPIDDKLKDSQREKVKNKSPKIAERYLGGED</sequence>
<reference evidence="3 4" key="1">
    <citation type="journal article" date="2018" name="Nat. Biotechnol.">
        <title>A standardized bacterial taxonomy based on genome phylogeny substantially revises the tree of life.</title>
        <authorList>
            <person name="Parks D.H."/>
            <person name="Chuvochina M."/>
            <person name="Waite D.W."/>
            <person name="Rinke C."/>
            <person name="Skarshewski A."/>
            <person name="Chaumeil P.A."/>
            <person name="Hugenholtz P."/>
        </authorList>
    </citation>
    <scope>NUCLEOTIDE SEQUENCE [LARGE SCALE GENOMIC DNA]</scope>
    <source>
        <strain evidence="3">UBA11306</strain>
    </source>
</reference>
<dbReference type="PANTHER" id="PTHR35149">
    <property type="entry name" value="SLL5132 PROTEIN"/>
    <property type="match status" value="1"/>
</dbReference>
<dbReference type="Pfam" id="PF25202">
    <property type="entry name" value="DUF7834"/>
    <property type="match status" value="1"/>
</dbReference>
<evidence type="ECO:0000259" key="2">
    <source>
        <dbReference type="Pfam" id="PF25202"/>
    </source>
</evidence>
<name>A0A3D4S5U6_9ENTE</name>
<evidence type="ECO:0000259" key="1">
    <source>
        <dbReference type="Pfam" id="PF03235"/>
    </source>
</evidence>
<dbReference type="AlphaFoldDB" id="A0A3D4S5U6"/>
<feature type="domain" description="DUF7834" evidence="2">
    <location>
        <begin position="203"/>
        <end position="444"/>
    </location>
</feature>
<proteinExistence type="predicted"/>
<comment type="caution">
    <text evidence="3">The sequence shown here is derived from an EMBL/GenBank/DDBJ whole genome shotgun (WGS) entry which is preliminary data.</text>
</comment>
<dbReference type="InterPro" id="IPR057156">
    <property type="entry name" value="DUF7834"/>
</dbReference>
<dbReference type="EMBL" id="DQHO01000035">
    <property type="protein sequence ID" value="HCS94100.1"/>
    <property type="molecule type" value="Genomic_DNA"/>
</dbReference>
<feature type="domain" description="GmrSD restriction endonucleases N-terminal" evidence="1">
    <location>
        <begin position="23"/>
        <end position="192"/>
    </location>
</feature>
<protein>
    <submittedName>
        <fullName evidence="3">Uncharacterized protein</fullName>
    </submittedName>
</protein>